<feature type="compositionally biased region" description="Basic residues" evidence="1">
    <location>
        <begin position="15"/>
        <end position="27"/>
    </location>
</feature>
<dbReference type="AlphaFoldDB" id="A0A1M2V2V0"/>
<feature type="compositionally biased region" description="Basic residues" evidence="1">
    <location>
        <begin position="176"/>
        <end position="187"/>
    </location>
</feature>
<dbReference type="OrthoDB" id="2755179at2759"/>
<sequence>MSENTQQPAAAPSQQRKRPQARPVRPKRNVDNNADKGTMSPTDAAPQPGQEDSERADRSNRQEGDSTGGAPAGQDNGAGTASITDQRAKAPRQQAIGMGAKASAMRATAPSTAAPKAGASKAAAQMTAVSDPPADVILSRDEALSSGEDGSGEDEDEDEEEDEDEVEVEVDEPKKSAKAKGKRKAAAPRKTPTDGAAPKKKRASRKKAADGEEAKPAVSRPIKPGDTKVTLKATESGEAERAKLNELCAKEAREAFLGYAYGSLDSRQAFKLSFGETNKRDIDESKLKVLKKSFVEHGISPWKGPIPVLVDLDWINLNTLTKEVINSSDGPVVQWTDKVNDLWVTFLGGQHRQRALQDREIALKHDAYAMNDKIEKLFKAKRNEADKEAAMAYLTNLRTNILALQDDPLRWVFEFYDRAKLENNQRVRVYLSANESMKSYPSTAEETMQRHHFHICQTLRVYEQGSHTPMAIGSTQYKNDVLTPILGDNAVKRGDVKLYAEPYTFNFLSNILRMSYVCDGKTVKFLTLRELRVRVMRMCYPAQVSK</sequence>
<gene>
    <name evidence="2" type="ORF">TRAPUB_7622</name>
</gene>
<feature type="compositionally biased region" description="Low complexity" evidence="1">
    <location>
        <begin position="107"/>
        <end position="124"/>
    </location>
</feature>
<name>A0A1M2V2V0_TRAPU</name>
<comment type="caution">
    <text evidence="2">The sequence shown here is derived from an EMBL/GenBank/DDBJ whole genome shotgun (WGS) entry which is preliminary data.</text>
</comment>
<dbReference type="EMBL" id="MNAD01001713">
    <property type="protein sequence ID" value="OJT01910.1"/>
    <property type="molecule type" value="Genomic_DNA"/>
</dbReference>
<feature type="compositionally biased region" description="Basic and acidic residues" evidence="1">
    <location>
        <begin position="52"/>
        <end position="64"/>
    </location>
</feature>
<reference evidence="2 3" key="1">
    <citation type="submission" date="2016-10" db="EMBL/GenBank/DDBJ databases">
        <title>Genome sequence of the basidiomycete white-rot fungus Trametes pubescens.</title>
        <authorList>
            <person name="Makela M.R."/>
            <person name="Granchi Z."/>
            <person name="Peng M."/>
            <person name="De Vries R.P."/>
            <person name="Grigoriev I."/>
            <person name="Riley R."/>
            <person name="Hilden K."/>
        </authorList>
    </citation>
    <scope>NUCLEOTIDE SEQUENCE [LARGE SCALE GENOMIC DNA]</scope>
    <source>
        <strain evidence="2 3">FBCC735</strain>
    </source>
</reference>
<proteinExistence type="predicted"/>
<feature type="compositionally biased region" description="Polar residues" evidence="1">
    <location>
        <begin position="1"/>
        <end position="14"/>
    </location>
</feature>
<evidence type="ECO:0000313" key="3">
    <source>
        <dbReference type="Proteomes" id="UP000184267"/>
    </source>
</evidence>
<feature type="region of interest" description="Disordered" evidence="1">
    <location>
        <begin position="1"/>
        <end position="228"/>
    </location>
</feature>
<dbReference type="Proteomes" id="UP000184267">
    <property type="component" value="Unassembled WGS sequence"/>
</dbReference>
<evidence type="ECO:0000313" key="2">
    <source>
        <dbReference type="EMBL" id="OJT01910.1"/>
    </source>
</evidence>
<accession>A0A1M2V2V0</accession>
<feature type="compositionally biased region" description="Acidic residues" evidence="1">
    <location>
        <begin position="150"/>
        <end position="170"/>
    </location>
</feature>
<keyword evidence="3" id="KW-1185">Reference proteome</keyword>
<evidence type="ECO:0000256" key="1">
    <source>
        <dbReference type="SAM" id="MobiDB-lite"/>
    </source>
</evidence>
<organism evidence="2 3">
    <name type="scientific">Trametes pubescens</name>
    <name type="common">White-rot fungus</name>
    <dbReference type="NCBI Taxonomy" id="154538"/>
    <lineage>
        <taxon>Eukaryota</taxon>
        <taxon>Fungi</taxon>
        <taxon>Dikarya</taxon>
        <taxon>Basidiomycota</taxon>
        <taxon>Agaricomycotina</taxon>
        <taxon>Agaricomycetes</taxon>
        <taxon>Polyporales</taxon>
        <taxon>Polyporaceae</taxon>
        <taxon>Trametes</taxon>
    </lineage>
</organism>
<protein>
    <submittedName>
        <fullName evidence="2">Uncharacterized protein</fullName>
    </submittedName>
</protein>